<feature type="transmembrane region" description="Helical" evidence="6">
    <location>
        <begin position="297"/>
        <end position="316"/>
    </location>
</feature>
<dbReference type="InterPro" id="IPR020846">
    <property type="entry name" value="MFS_dom"/>
</dbReference>
<feature type="transmembrane region" description="Helical" evidence="6">
    <location>
        <begin position="328"/>
        <end position="347"/>
    </location>
</feature>
<evidence type="ECO:0000256" key="2">
    <source>
        <dbReference type="ARBA" id="ARBA00022448"/>
    </source>
</evidence>
<feature type="transmembrane region" description="Helical" evidence="6">
    <location>
        <begin position="12"/>
        <end position="37"/>
    </location>
</feature>
<gene>
    <name evidence="8" type="ORF">JMJ56_10115</name>
</gene>
<reference evidence="8 9" key="1">
    <citation type="submission" date="2021-01" db="EMBL/GenBank/DDBJ databases">
        <title>Belnapia mucosa sp. nov. and Belnapia arida sp. nov., isolated from the Tabernas Desert (Almeria, Spain).</title>
        <authorList>
            <person name="Molina-Menor E."/>
            <person name="Vidal-Verdu A."/>
            <person name="Calonge A."/>
            <person name="Satari L."/>
            <person name="Pereto J."/>
            <person name="Porcar M."/>
        </authorList>
    </citation>
    <scope>NUCLEOTIDE SEQUENCE [LARGE SCALE GENOMIC DNA]</scope>
    <source>
        <strain evidence="8 9">T18</strain>
    </source>
</reference>
<keyword evidence="9" id="KW-1185">Reference proteome</keyword>
<keyword evidence="4 6" id="KW-1133">Transmembrane helix</keyword>
<feature type="transmembrane region" description="Helical" evidence="6">
    <location>
        <begin position="106"/>
        <end position="127"/>
    </location>
</feature>
<dbReference type="Gene3D" id="1.20.1250.20">
    <property type="entry name" value="MFS general substrate transporter like domains"/>
    <property type="match status" value="1"/>
</dbReference>
<keyword evidence="3 6" id="KW-0812">Transmembrane</keyword>
<dbReference type="CDD" id="cd17321">
    <property type="entry name" value="MFS_MMR_MDR_like"/>
    <property type="match status" value="1"/>
</dbReference>
<feature type="transmembrane region" description="Helical" evidence="6">
    <location>
        <begin position="395"/>
        <end position="415"/>
    </location>
</feature>
<keyword evidence="2" id="KW-0813">Transport</keyword>
<evidence type="ECO:0000256" key="1">
    <source>
        <dbReference type="ARBA" id="ARBA00004141"/>
    </source>
</evidence>
<dbReference type="Pfam" id="PF07690">
    <property type="entry name" value="MFS_1"/>
    <property type="match status" value="1"/>
</dbReference>
<proteinExistence type="predicted"/>
<evidence type="ECO:0000256" key="5">
    <source>
        <dbReference type="ARBA" id="ARBA00023136"/>
    </source>
</evidence>
<dbReference type="PRINTS" id="PR01036">
    <property type="entry name" value="TCRTETB"/>
</dbReference>
<dbReference type="PANTHER" id="PTHR42718">
    <property type="entry name" value="MAJOR FACILITATOR SUPERFAMILY MULTIDRUG TRANSPORTER MFSC"/>
    <property type="match status" value="1"/>
</dbReference>
<evidence type="ECO:0000313" key="8">
    <source>
        <dbReference type="EMBL" id="MBL6078360.1"/>
    </source>
</evidence>
<dbReference type="PROSITE" id="PS50850">
    <property type="entry name" value="MFS"/>
    <property type="match status" value="1"/>
</dbReference>
<feature type="transmembrane region" description="Helical" evidence="6">
    <location>
        <begin position="421"/>
        <end position="439"/>
    </location>
</feature>
<evidence type="ECO:0000256" key="4">
    <source>
        <dbReference type="ARBA" id="ARBA00022989"/>
    </source>
</evidence>
<dbReference type="PANTHER" id="PTHR42718:SF9">
    <property type="entry name" value="MAJOR FACILITATOR SUPERFAMILY MULTIDRUG TRANSPORTER MFSC"/>
    <property type="match status" value="1"/>
</dbReference>
<dbReference type="EMBL" id="JAETWB010000003">
    <property type="protein sequence ID" value="MBL6078360.1"/>
    <property type="molecule type" value="Genomic_DNA"/>
</dbReference>
<dbReference type="SUPFAM" id="SSF103473">
    <property type="entry name" value="MFS general substrate transporter"/>
    <property type="match status" value="1"/>
</dbReference>
<comment type="caution">
    <text evidence="8">The sequence shown here is derived from an EMBL/GenBank/DDBJ whole genome shotgun (WGS) entry which is preliminary data.</text>
</comment>
<dbReference type="RefSeq" id="WP_202831511.1">
    <property type="nucleotide sequence ID" value="NZ_JAETWB010000003.1"/>
</dbReference>
<dbReference type="InterPro" id="IPR011701">
    <property type="entry name" value="MFS"/>
</dbReference>
<feature type="transmembrane region" description="Helical" evidence="6">
    <location>
        <begin position="81"/>
        <end position="100"/>
    </location>
</feature>
<keyword evidence="5 6" id="KW-0472">Membrane</keyword>
<evidence type="ECO:0000256" key="6">
    <source>
        <dbReference type="SAM" id="Phobius"/>
    </source>
</evidence>
<dbReference type="Gene3D" id="1.20.1720.10">
    <property type="entry name" value="Multidrug resistance protein D"/>
    <property type="match status" value="1"/>
</dbReference>
<protein>
    <submittedName>
        <fullName evidence="8">MFS transporter</fullName>
    </submittedName>
</protein>
<sequence length="443" mass="44907">MTPQDGLPQPRRSLAAIAILLSILVTVLDTSMINVALPAIARDLGVAPASVIWLSNGYQLVVVATLISFASLAEIIGFRRVYLAGFVVYVCASLACALAPSFPALVAARVMQGIGASAVMALTAGLIRYTYPGSHLGRAIGYNTLTVALAGAIGPTLGSVILAFGPWPWLFAVGVPLGLAAIVLGGLTLPETPRAHRRFDAVAAALAALAFGMLFLGIDLAFALPWAGAVLMAGGIAAGITLIRRDLTRPAPLLPLDLLRLPPVAISALASVCAFAAWSLGFVSLPFHFIANGHDQAATGFMMTPWPVALAVAAPLAGRLSDRLPTALLCMLGGGTLAIALGLVIALPGAAPVVLLGLAVGLGGFGFGFFQTPNNRTMLSAAPKARSGGAGGMQATARLLGQTIGTTLTALIFQAGGGPKLAMAAGAAFALAAAGISMLRRKI</sequence>
<organism evidence="8 9">
    <name type="scientific">Belnapia arida</name>
    <dbReference type="NCBI Taxonomy" id="2804533"/>
    <lineage>
        <taxon>Bacteria</taxon>
        <taxon>Pseudomonadati</taxon>
        <taxon>Pseudomonadota</taxon>
        <taxon>Alphaproteobacteria</taxon>
        <taxon>Acetobacterales</taxon>
        <taxon>Roseomonadaceae</taxon>
        <taxon>Belnapia</taxon>
    </lineage>
</organism>
<feature type="transmembrane region" description="Helical" evidence="6">
    <location>
        <begin position="264"/>
        <end position="291"/>
    </location>
</feature>
<name>A0ABS1U1G0_9PROT</name>
<evidence type="ECO:0000256" key="3">
    <source>
        <dbReference type="ARBA" id="ARBA00022692"/>
    </source>
</evidence>
<comment type="subcellular location">
    <subcellularLocation>
        <location evidence="1">Membrane</location>
        <topology evidence="1">Multi-pass membrane protein</topology>
    </subcellularLocation>
</comment>
<dbReference type="InterPro" id="IPR036259">
    <property type="entry name" value="MFS_trans_sf"/>
</dbReference>
<evidence type="ECO:0000259" key="7">
    <source>
        <dbReference type="PROSITE" id="PS50850"/>
    </source>
</evidence>
<feature type="transmembrane region" description="Helical" evidence="6">
    <location>
        <begin position="201"/>
        <end position="218"/>
    </location>
</feature>
<feature type="transmembrane region" description="Helical" evidence="6">
    <location>
        <begin position="139"/>
        <end position="163"/>
    </location>
</feature>
<feature type="domain" description="Major facilitator superfamily (MFS) profile" evidence="7">
    <location>
        <begin position="15"/>
        <end position="443"/>
    </location>
</feature>
<accession>A0ABS1U1G0</accession>
<feature type="transmembrane region" description="Helical" evidence="6">
    <location>
        <begin position="353"/>
        <end position="374"/>
    </location>
</feature>
<feature type="transmembrane region" description="Helical" evidence="6">
    <location>
        <begin position="57"/>
        <end position="76"/>
    </location>
</feature>
<evidence type="ECO:0000313" key="9">
    <source>
        <dbReference type="Proteomes" id="UP000660885"/>
    </source>
</evidence>
<dbReference type="Proteomes" id="UP000660885">
    <property type="component" value="Unassembled WGS sequence"/>
</dbReference>
<feature type="transmembrane region" description="Helical" evidence="6">
    <location>
        <begin position="224"/>
        <end position="243"/>
    </location>
</feature>
<feature type="transmembrane region" description="Helical" evidence="6">
    <location>
        <begin position="169"/>
        <end position="189"/>
    </location>
</feature>